<dbReference type="UniPathway" id="UPA00378"/>
<keyword evidence="7 17" id="KW-0479">Metal-binding</keyword>
<evidence type="ECO:0000256" key="9">
    <source>
        <dbReference type="ARBA" id="ARBA00022989"/>
    </source>
</evidence>
<keyword evidence="10 17" id="KW-0333">Golgi apparatus</keyword>
<keyword evidence="8 17" id="KW-0735">Signal-anchor</keyword>
<comment type="caution">
    <text evidence="18">The sequence shown here is derived from an EMBL/GenBank/DDBJ whole genome shotgun (WGS) entry which is preliminary data.</text>
</comment>
<keyword evidence="11" id="KW-0472">Membrane</keyword>
<protein>
    <recommendedName>
        <fullName evidence="14 17">Alpha-1,3-mannosyl-glycoprotein 2-beta-N-acetylglucosaminyltransferase</fullName>
        <shortName evidence="17">GNT-I</shortName>
        <shortName evidence="17">GlcNAc-T I</shortName>
        <ecNumber evidence="14 17">2.4.1.101</ecNumber>
    </recommendedName>
    <alternativeName>
        <fullName evidence="15 17">N-glycosyl-oligosaccharide-glycoprotein N-acetylglucosaminyltransferase I</fullName>
    </alternativeName>
</protein>
<evidence type="ECO:0000256" key="6">
    <source>
        <dbReference type="ARBA" id="ARBA00022692"/>
    </source>
</evidence>
<dbReference type="InterPro" id="IPR004139">
    <property type="entry name" value="Glyco_trans_13"/>
</dbReference>
<dbReference type="Proteomes" id="UP000318571">
    <property type="component" value="Chromosome 2"/>
</dbReference>
<keyword evidence="6" id="KW-0812">Transmembrane</keyword>
<dbReference type="GO" id="GO:0030145">
    <property type="term" value="F:manganese ion binding"/>
    <property type="evidence" value="ECO:0007669"/>
    <property type="project" value="UniProtKB-UniRule"/>
</dbReference>
<dbReference type="Gene3D" id="3.90.550.10">
    <property type="entry name" value="Spore Coat Polysaccharide Biosynthesis Protein SpsA, Chain A"/>
    <property type="match status" value="1"/>
</dbReference>
<accession>A0A553P9V2</accession>
<evidence type="ECO:0000256" key="2">
    <source>
        <dbReference type="ARBA" id="ARBA00004922"/>
    </source>
</evidence>
<evidence type="ECO:0000313" key="18">
    <source>
        <dbReference type="EMBL" id="TRY74448.1"/>
    </source>
</evidence>
<evidence type="ECO:0000256" key="8">
    <source>
        <dbReference type="ARBA" id="ARBA00022968"/>
    </source>
</evidence>
<evidence type="ECO:0000256" key="17">
    <source>
        <dbReference type="RuleBase" id="RU368119"/>
    </source>
</evidence>
<dbReference type="GO" id="GO:0006487">
    <property type="term" value="P:protein N-linked glycosylation"/>
    <property type="evidence" value="ECO:0007669"/>
    <property type="project" value="TreeGrafter"/>
</dbReference>
<keyword evidence="19" id="KW-1185">Reference proteome</keyword>
<dbReference type="GO" id="GO:0003827">
    <property type="term" value="F:alpha-1,3-mannosylglycoprotein 2-beta-N-acetylglucosaminyltransferase activity"/>
    <property type="evidence" value="ECO:0007669"/>
    <property type="project" value="UniProtKB-UniRule"/>
</dbReference>
<dbReference type="STRING" id="6832.A0A553P9V2"/>
<comment type="cofactor">
    <cofactor evidence="17">
        <name>Mn(2+)</name>
        <dbReference type="ChEBI" id="CHEBI:29035"/>
    </cofactor>
    <text evidence="17">The cofactor is mostly bound to the substrate.</text>
</comment>
<comment type="similarity">
    <text evidence="3 17">Belongs to the glycosyltransferase 13 family.</text>
</comment>
<evidence type="ECO:0000256" key="16">
    <source>
        <dbReference type="ARBA" id="ARBA00049421"/>
    </source>
</evidence>
<evidence type="ECO:0000256" key="7">
    <source>
        <dbReference type="ARBA" id="ARBA00022723"/>
    </source>
</evidence>
<dbReference type="PANTHER" id="PTHR10468">
    <property type="entry name" value="PROTEIN O-LINKED-MANNOSE BETA-1,2-N-ACETYLGLUCOSAMINYLTRANSFERASE 1/ALPHA-1,3-MANNOSYL-GLYCOPROTEIN 2-BETA-N-ACETYLGLUCOSAMINYLTRANSFERASE"/>
    <property type="match status" value="1"/>
</dbReference>
<proteinExistence type="inferred from homology"/>
<dbReference type="Gene3D" id="3.10.180.20">
    <property type="entry name" value="N-Acetylglucosaminyltransferase I, Domain 2"/>
    <property type="match status" value="1"/>
</dbReference>
<comment type="subcellular location">
    <subcellularLocation>
        <location evidence="1 17">Golgi apparatus membrane</location>
        <topology evidence="1 17">Single-pass type II membrane protein</topology>
    </subcellularLocation>
</comment>
<reference evidence="18 19" key="1">
    <citation type="journal article" date="2018" name="Nat. Ecol. Evol.">
        <title>Genomic signatures of mitonuclear coevolution across populations of Tigriopus californicus.</title>
        <authorList>
            <person name="Barreto F.S."/>
            <person name="Watson E.T."/>
            <person name="Lima T.G."/>
            <person name="Willett C.S."/>
            <person name="Edmands S."/>
            <person name="Li W."/>
            <person name="Burton R.S."/>
        </authorList>
    </citation>
    <scope>NUCLEOTIDE SEQUENCE [LARGE SCALE GENOMIC DNA]</scope>
    <source>
        <strain evidence="18 19">San Diego</strain>
    </source>
</reference>
<sequence length="474" mass="53672">MMMMRAQVFYMVVFVLIWIGFTYLLFVQRPGALNARSSHHGTRLEPQLKVRLVEFETRLRQQIRDNAQLLREVQALHGGVEPAVVKFVDGANEYEAGGLGGAGLDLQAVPGGGTGGGPAESVRGSVGPIMPLLMFACNRVTVAQAVDLILAIRGDRVQKFPLIVSQDCGHKATRDVLLGYGDQIIFLEQPHQSPIAVPAKEKKFQGYFNIARHYGWALNHTFNELKYEQVIVVEDDLEIAPDFFEYFEATLPILKSDPSLYCVSAWNDNGKQGLIDQVQKSLLYRSDFFGGLGWMLTRELWRELSPKWPASYWDDWIRDPRQRRERACIRPEISRTKTFGKVGVSNGMFYDKHLKFIKLNDQFYDFTKADLSYLLKAQYDPAFEAKLNALPVVSVEELRSGEASGKHKARHGAVRLVYHTKLVFKKYAKVLGIMDDFKAGVPRMAYKGVVSTLFNGLRVYVSPAFSWKGYDPTW</sequence>
<name>A0A553P9V2_TIGCA</name>
<keyword evidence="12 17" id="KW-0464">Manganese</keyword>
<dbReference type="OrthoDB" id="440755at2759"/>
<evidence type="ECO:0000256" key="5">
    <source>
        <dbReference type="ARBA" id="ARBA00022679"/>
    </source>
</evidence>
<dbReference type="OMA" id="DSFKMLA"/>
<dbReference type="Pfam" id="PF03071">
    <property type="entry name" value="GNT-I"/>
    <property type="match status" value="1"/>
</dbReference>
<evidence type="ECO:0000256" key="4">
    <source>
        <dbReference type="ARBA" id="ARBA00022676"/>
    </source>
</evidence>
<evidence type="ECO:0000256" key="14">
    <source>
        <dbReference type="ARBA" id="ARBA00038949"/>
    </source>
</evidence>
<dbReference type="GO" id="GO:0000139">
    <property type="term" value="C:Golgi membrane"/>
    <property type="evidence" value="ECO:0007669"/>
    <property type="project" value="UniProtKB-SubCell"/>
</dbReference>
<comment type="pathway">
    <text evidence="2 17">Protein modification; protein glycosylation.</text>
</comment>
<evidence type="ECO:0000256" key="11">
    <source>
        <dbReference type="ARBA" id="ARBA00023136"/>
    </source>
</evidence>
<dbReference type="AlphaFoldDB" id="A0A553P9V2"/>
<comment type="catalytic activity">
    <reaction evidence="16 17">
        <text>N(4)-(alpha-D-Man-(1-&gt;3)-[alpha-D-Man-(1-&gt;3)-[alpha-D-Man-(1-&gt;6)]-alpha-D-Man-(1-&gt;6)]-beta-D-Man-(1-&gt;4)-beta-D-GlcNAc-(1-&gt;4)-beta-D-GlcNAc)-L-asparaginyl-[protein] (N-glucan mannose isomer 5A1,2) + UDP-N-acetyl-alpha-D-glucosamine = N(4)-{beta-D-GlcNAc-(1-&gt;2)-alpha-D-Man-(1-&gt;3)-[alpha-D-Man-(1-&gt;3)-[alpha-D-Man-(1-&gt;6)]-alpha-D-Man-(1-&gt;6)]-beta-D-Man-(1-&gt;4)-beta-D-GlcNAc-(1-&gt;4)-beta-D-GlcNAc}-L-asparaginyl-[protein] + UDP + H(+)</text>
        <dbReference type="Rhea" id="RHEA:11456"/>
        <dbReference type="Rhea" id="RHEA-COMP:14367"/>
        <dbReference type="Rhea" id="RHEA-COMP:14368"/>
        <dbReference type="ChEBI" id="CHEBI:15378"/>
        <dbReference type="ChEBI" id="CHEBI:57705"/>
        <dbReference type="ChEBI" id="CHEBI:58223"/>
        <dbReference type="ChEBI" id="CHEBI:59087"/>
        <dbReference type="ChEBI" id="CHEBI:60625"/>
        <dbReference type="EC" id="2.4.1.101"/>
    </reaction>
</comment>
<evidence type="ECO:0000256" key="12">
    <source>
        <dbReference type="ARBA" id="ARBA00023211"/>
    </source>
</evidence>
<keyword evidence="5" id="KW-0808">Transferase</keyword>
<dbReference type="FunFam" id="3.90.550.10:FF:000055">
    <property type="entry name" value="Alpha-1,3-mannosyl-glycoprotein 2-beta-N-acetylglucosaminyltransferase"/>
    <property type="match status" value="1"/>
</dbReference>
<evidence type="ECO:0000256" key="3">
    <source>
        <dbReference type="ARBA" id="ARBA00006492"/>
    </source>
</evidence>
<dbReference type="PANTHER" id="PTHR10468:SF0">
    <property type="entry name" value="ALPHA-1,3-MANNOSYL-GLYCOPROTEIN 2-BETA-N-ACETYLGLUCOSAMINYLTRANSFERASE"/>
    <property type="match status" value="1"/>
</dbReference>
<dbReference type="InterPro" id="IPR052261">
    <property type="entry name" value="Glycosyltransferase_13"/>
</dbReference>
<dbReference type="EC" id="2.4.1.101" evidence="14 17"/>
<dbReference type="SUPFAM" id="SSF53448">
    <property type="entry name" value="Nucleotide-diphospho-sugar transferases"/>
    <property type="match status" value="1"/>
</dbReference>
<evidence type="ECO:0000256" key="10">
    <source>
        <dbReference type="ARBA" id="ARBA00023034"/>
    </source>
</evidence>
<evidence type="ECO:0000256" key="13">
    <source>
        <dbReference type="ARBA" id="ARBA00037706"/>
    </source>
</evidence>
<keyword evidence="9" id="KW-1133">Transmembrane helix</keyword>
<evidence type="ECO:0000256" key="15">
    <source>
        <dbReference type="ARBA" id="ARBA00041712"/>
    </source>
</evidence>
<evidence type="ECO:0000256" key="1">
    <source>
        <dbReference type="ARBA" id="ARBA00004323"/>
    </source>
</evidence>
<dbReference type="EMBL" id="VCGU01000005">
    <property type="protein sequence ID" value="TRY74448.1"/>
    <property type="molecule type" value="Genomic_DNA"/>
</dbReference>
<gene>
    <name evidence="18" type="ORF">TCAL_04948</name>
</gene>
<organism evidence="18 19">
    <name type="scientific">Tigriopus californicus</name>
    <name type="common">Marine copepod</name>
    <dbReference type="NCBI Taxonomy" id="6832"/>
    <lineage>
        <taxon>Eukaryota</taxon>
        <taxon>Metazoa</taxon>
        <taxon>Ecdysozoa</taxon>
        <taxon>Arthropoda</taxon>
        <taxon>Crustacea</taxon>
        <taxon>Multicrustacea</taxon>
        <taxon>Hexanauplia</taxon>
        <taxon>Copepoda</taxon>
        <taxon>Harpacticoida</taxon>
        <taxon>Harpacticidae</taxon>
        <taxon>Tigriopus</taxon>
    </lineage>
</organism>
<keyword evidence="4 17" id="KW-0328">Glycosyltransferase</keyword>
<dbReference type="InterPro" id="IPR029044">
    <property type="entry name" value="Nucleotide-diphossugar_trans"/>
</dbReference>
<comment type="function">
    <text evidence="13 17">Initiates complex N-linked carbohydrate formation. Essential for the conversion of high-mannose to hybrid and complex N-glycans.</text>
</comment>
<evidence type="ECO:0000313" key="19">
    <source>
        <dbReference type="Proteomes" id="UP000318571"/>
    </source>
</evidence>